<dbReference type="AlphaFoldDB" id="A0A381XYR6"/>
<evidence type="ECO:0000313" key="1">
    <source>
        <dbReference type="EMBL" id="SVA69976.1"/>
    </source>
</evidence>
<accession>A0A381XYR6</accession>
<sequence>HLLILPPIIGLLIKKGLWAKTHKPLFKWSQRTELNCRPTDYESVALPLSYAGFTYFFFDRG</sequence>
<reference evidence="1" key="1">
    <citation type="submission" date="2018-05" db="EMBL/GenBank/DDBJ databases">
        <authorList>
            <person name="Lanie J.A."/>
            <person name="Ng W.-L."/>
            <person name="Kazmierczak K.M."/>
            <person name="Andrzejewski T.M."/>
            <person name="Davidsen T.M."/>
            <person name="Wayne K.J."/>
            <person name="Tettelin H."/>
            <person name="Glass J.I."/>
            <person name="Rusch D."/>
            <person name="Podicherti R."/>
            <person name="Tsui H.-C.T."/>
            <person name="Winkler M.E."/>
        </authorList>
    </citation>
    <scope>NUCLEOTIDE SEQUENCE</scope>
</reference>
<proteinExistence type="predicted"/>
<gene>
    <name evidence="1" type="ORF">METZ01_LOCUS122830</name>
</gene>
<dbReference type="EMBL" id="UINC01016890">
    <property type="protein sequence ID" value="SVA69976.1"/>
    <property type="molecule type" value="Genomic_DNA"/>
</dbReference>
<dbReference type="AntiFam" id="ANF00011">
    <property type="entry name" value="tRNA translation"/>
</dbReference>
<organism evidence="1">
    <name type="scientific">marine metagenome</name>
    <dbReference type="NCBI Taxonomy" id="408172"/>
    <lineage>
        <taxon>unclassified sequences</taxon>
        <taxon>metagenomes</taxon>
        <taxon>ecological metagenomes</taxon>
    </lineage>
</organism>
<protein>
    <submittedName>
        <fullName evidence="1">Uncharacterized protein</fullName>
    </submittedName>
</protein>
<feature type="non-terminal residue" evidence="1">
    <location>
        <position position="1"/>
    </location>
</feature>
<name>A0A381XYR6_9ZZZZ</name>